<name>A0A3M7S703_BRAPC</name>
<keyword evidence="4" id="KW-1185">Reference proteome</keyword>
<feature type="chain" id="PRO_5018167341" evidence="2">
    <location>
        <begin position="25"/>
        <end position="298"/>
    </location>
</feature>
<dbReference type="EMBL" id="REGN01001916">
    <property type="protein sequence ID" value="RNA31613.1"/>
    <property type="molecule type" value="Genomic_DNA"/>
</dbReference>
<keyword evidence="2" id="KW-0732">Signal</keyword>
<protein>
    <submittedName>
        <fullName evidence="3">Uncharacterized protein</fullName>
    </submittedName>
</protein>
<accession>A0A3M7S703</accession>
<reference evidence="3 4" key="1">
    <citation type="journal article" date="2018" name="Sci. Rep.">
        <title>Genomic signatures of local adaptation to the degree of environmental predictability in rotifers.</title>
        <authorList>
            <person name="Franch-Gras L."/>
            <person name="Hahn C."/>
            <person name="Garcia-Roger E.M."/>
            <person name="Carmona M.J."/>
            <person name="Serra M."/>
            <person name="Gomez A."/>
        </authorList>
    </citation>
    <scope>NUCLEOTIDE SEQUENCE [LARGE SCALE GENOMIC DNA]</scope>
    <source>
        <strain evidence="3">HYR1</strain>
    </source>
</reference>
<feature type="signal peptide" evidence="2">
    <location>
        <begin position="1"/>
        <end position="24"/>
    </location>
</feature>
<evidence type="ECO:0000313" key="4">
    <source>
        <dbReference type="Proteomes" id="UP000276133"/>
    </source>
</evidence>
<evidence type="ECO:0000256" key="2">
    <source>
        <dbReference type="SAM" id="SignalP"/>
    </source>
</evidence>
<evidence type="ECO:0000313" key="3">
    <source>
        <dbReference type="EMBL" id="RNA31613.1"/>
    </source>
</evidence>
<gene>
    <name evidence="3" type="ORF">BpHYR1_045875</name>
</gene>
<feature type="coiled-coil region" evidence="1">
    <location>
        <begin position="69"/>
        <end position="117"/>
    </location>
</feature>
<comment type="caution">
    <text evidence="3">The sequence shown here is derived from an EMBL/GenBank/DDBJ whole genome shotgun (WGS) entry which is preliminary data.</text>
</comment>
<evidence type="ECO:0000256" key="1">
    <source>
        <dbReference type="SAM" id="Coils"/>
    </source>
</evidence>
<dbReference type="OrthoDB" id="10404148at2759"/>
<proteinExistence type="predicted"/>
<dbReference type="AlphaFoldDB" id="A0A3M7S703"/>
<sequence length="298" mass="34742">MNHRTRLHIFLFTFGLVLICSVSAMDSEELSSEESDLIASDLKKYHKRLETIDGVEIASSYKEYLDLALGDLEDRLKKSNVKLADFKERIYKRTNLLRQIENEIEKRKEYSQQLSEKDKFLRTRLIRNTEMKSALQNLADIAGYKLNSIEKNQYYSDSNSTENLSSILNEDESQLVNSRNLTNVLVDKWEKSKNSSTYTRYIEMAYAEVDSILATDKQTLIDVIRKLKTNEYKLKELEQLRNKVNSSLARLSELETSLANLINHDLQISNTVKLLEKQMLQFNQENMNNFKNNANKND</sequence>
<keyword evidence="1" id="KW-0175">Coiled coil</keyword>
<dbReference type="Proteomes" id="UP000276133">
    <property type="component" value="Unassembled WGS sequence"/>
</dbReference>
<organism evidence="3 4">
    <name type="scientific">Brachionus plicatilis</name>
    <name type="common">Marine rotifer</name>
    <name type="synonym">Brachionus muelleri</name>
    <dbReference type="NCBI Taxonomy" id="10195"/>
    <lineage>
        <taxon>Eukaryota</taxon>
        <taxon>Metazoa</taxon>
        <taxon>Spiralia</taxon>
        <taxon>Gnathifera</taxon>
        <taxon>Rotifera</taxon>
        <taxon>Eurotatoria</taxon>
        <taxon>Monogononta</taxon>
        <taxon>Pseudotrocha</taxon>
        <taxon>Ploima</taxon>
        <taxon>Brachionidae</taxon>
        <taxon>Brachionus</taxon>
    </lineage>
</organism>